<evidence type="ECO:0000313" key="1">
    <source>
        <dbReference type="EMBL" id="KAA3680455.1"/>
    </source>
</evidence>
<reference evidence="1 2" key="1">
    <citation type="journal article" date="2019" name="Gigascience">
        <title>Whole-genome sequence of the oriental lung fluke Paragonimus westermani.</title>
        <authorList>
            <person name="Oey H."/>
            <person name="Zakrzewski M."/>
            <person name="Narain K."/>
            <person name="Devi K.R."/>
            <person name="Agatsuma T."/>
            <person name="Nawaratna S."/>
            <person name="Gobert G.N."/>
            <person name="Jones M.K."/>
            <person name="Ragan M.A."/>
            <person name="McManus D.P."/>
            <person name="Krause L."/>
        </authorList>
    </citation>
    <scope>NUCLEOTIDE SEQUENCE [LARGE SCALE GENOMIC DNA]</scope>
    <source>
        <strain evidence="1 2">IND2009</strain>
    </source>
</reference>
<protein>
    <recommendedName>
        <fullName evidence="3">NIPSNAP domain-containing protein</fullName>
    </recommendedName>
</protein>
<evidence type="ECO:0008006" key="3">
    <source>
        <dbReference type="Google" id="ProtNLM"/>
    </source>
</evidence>
<dbReference type="AlphaFoldDB" id="A0A5J4NXW1"/>
<sequence length="206" mass="23882">MSCQSGPQKVLLLYIFDSELSKRFNNRLVVQKNVMRTYGNGKAVGYAEEILCLDGIWRQNMSIGLLQFDSEVLANRWRQSDPQFRQHDWLDDHDIWVLPLTEDIQPWCCFEVDLFKVADKQQFEHEFLSKWEEGIRNAGGFPGVSSTGEVHVWKGMHEADYVLISQWPNELVAQKWHQCEEANQLKATGPQVTNGCMMLARMKLFA</sequence>
<gene>
    <name evidence="1" type="ORF">DEA37_0010206</name>
</gene>
<name>A0A5J4NXW1_9TREM</name>
<evidence type="ECO:0000313" key="2">
    <source>
        <dbReference type="Proteomes" id="UP000324629"/>
    </source>
</evidence>
<comment type="caution">
    <text evidence="1">The sequence shown here is derived from an EMBL/GenBank/DDBJ whole genome shotgun (WGS) entry which is preliminary data.</text>
</comment>
<accession>A0A5J4NXW1</accession>
<dbReference type="EMBL" id="QNGE01000438">
    <property type="protein sequence ID" value="KAA3680455.1"/>
    <property type="molecule type" value="Genomic_DNA"/>
</dbReference>
<proteinExistence type="predicted"/>
<keyword evidence="2" id="KW-1185">Reference proteome</keyword>
<dbReference type="Proteomes" id="UP000324629">
    <property type="component" value="Unassembled WGS sequence"/>
</dbReference>
<organism evidence="1 2">
    <name type="scientific">Paragonimus westermani</name>
    <dbReference type="NCBI Taxonomy" id="34504"/>
    <lineage>
        <taxon>Eukaryota</taxon>
        <taxon>Metazoa</taxon>
        <taxon>Spiralia</taxon>
        <taxon>Lophotrochozoa</taxon>
        <taxon>Platyhelminthes</taxon>
        <taxon>Trematoda</taxon>
        <taxon>Digenea</taxon>
        <taxon>Plagiorchiida</taxon>
        <taxon>Troglotremata</taxon>
        <taxon>Troglotrematidae</taxon>
        <taxon>Paragonimus</taxon>
    </lineage>
</organism>